<accession>A0A382K808</accession>
<dbReference type="AlphaFoldDB" id="A0A382K808"/>
<dbReference type="EMBL" id="UINC01078265">
    <property type="protein sequence ID" value="SVC19177.1"/>
    <property type="molecule type" value="Genomic_DNA"/>
</dbReference>
<reference evidence="1" key="1">
    <citation type="submission" date="2018-05" db="EMBL/GenBank/DDBJ databases">
        <authorList>
            <person name="Lanie J.A."/>
            <person name="Ng W.-L."/>
            <person name="Kazmierczak K.M."/>
            <person name="Andrzejewski T.M."/>
            <person name="Davidsen T.M."/>
            <person name="Wayne K.J."/>
            <person name="Tettelin H."/>
            <person name="Glass J.I."/>
            <person name="Rusch D."/>
            <person name="Podicherti R."/>
            <person name="Tsui H.-C.T."/>
            <person name="Winkler M.E."/>
        </authorList>
    </citation>
    <scope>NUCLEOTIDE SEQUENCE</scope>
</reference>
<sequence>MHSKMLHLQLTAGICLVSVVDQKTDLTNEG</sequence>
<evidence type="ECO:0000313" key="1">
    <source>
        <dbReference type="EMBL" id="SVC19177.1"/>
    </source>
</evidence>
<organism evidence="1">
    <name type="scientific">marine metagenome</name>
    <dbReference type="NCBI Taxonomy" id="408172"/>
    <lineage>
        <taxon>unclassified sequences</taxon>
        <taxon>metagenomes</taxon>
        <taxon>ecological metagenomes</taxon>
    </lineage>
</organism>
<name>A0A382K808_9ZZZZ</name>
<protein>
    <submittedName>
        <fullName evidence="1">Uncharacterized protein</fullName>
    </submittedName>
</protein>
<proteinExistence type="predicted"/>
<gene>
    <name evidence="1" type="ORF">METZ01_LOCUS272031</name>
</gene>